<feature type="chain" id="PRO_5046276382" description="DUF3221 domain-containing protein" evidence="1">
    <location>
        <begin position="21"/>
        <end position="122"/>
    </location>
</feature>
<dbReference type="EMBL" id="JAZHOU010000001">
    <property type="protein sequence ID" value="MEF3077696.1"/>
    <property type="molecule type" value="Genomic_DNA"/>
</dbReference>
<evidence type="ECO:0000313" key="2">
    <source>
        <dbReference type="EMBL" id="MEF3077696.1"/>
    </source>
</evidence>
<dbReference type="RefSeq" id="WP_331808520.1">
    <property type="nucleotide sequence ID" value="NZ_JAZHOU010000001.1"/>
</dbReference>
<sequence>MKNRQFVVFVFLVMAFSVNAIVDTKKDKQDQETVTVIATFDGYDEEDGYAFLVAGEDDEEDEDIMYFYDVAPEALKAVNLKSDDMIGERFQITYKIETYEEEDEYGYKETYEKYTIIKIKKM</sequence>
<reference evidence="2 3" key="1">
    <citation type="submission" date="2024-02" db="EMBL/GenBank/DDBJ databases">
        <title>Winogradskyella poriferorum JCM 12885.</title>
        <authorList>
            <person name="Zhang D.-F."/>
            <person name="Fu Z.-Y."/>
        </authorList>
    </citation>
    <scope>NUCLEOTIDE SEQUENCE [LARGE SCALE GENOMIC DNA]</scope>
    <source>
        <strain evidence="2 3">JCM 12885</strain>
    </source>
</reference>
<name>A0ABU7W135_9FLAO</name>
<keyword evidence="3" id="KW-1185">Reference proteome</keyword>
<evidence type="ECO:0008006" key="4">
    <source>
        <dbReference type="Google" id="ProtNLM"/>
    </source>
</evidence>
<dbReference type="InterPro" id="IPR010916">
    <property type="entry name" value="TonB_box_CS"/>
</dbReference>
<protein>
    <recommendedName>
        <fullName evidence="4">DUF3221 domain-containing protein</fullName>
    </recommendedName>
</protein>
<gene>
    <name evidence="2" type="ORF">V1468_01660</name>
</gene>
<evidence type="ECO:0000256" key="1">
    <source>
        <dbReference type="SAM" id="SignalP"/>
    </source>
</evidence>
<feature type="signal peptide" evidence="1">
    <location>
        <begin position="1"/>
        <end position="20"/>
    </location>
</feature>
<organism evidence="2 3">
    <name type="scientific">Winogradskyella poriferorum</name>
    <dbReference type="NCBI Taxonomy" id="307627"/>
    <lineage>
        <taxon>Bacteria</taxon>
        <taxon>Pseudomonadati</taxon>
        <taxon>Bacteroidota</taxon>
        <taxon>Flavobacteriia</taxon>
        <taxon>Flavobacteriales</taxon>
        <taxon>Flavobacteriaceae</taxon>
        <taxon>Winogradskyella</taxon>
    </lineage>
</organism>
<accession>A0ABU7W135</accession>
<keyword evidence="1" id="KW-0732">Signal</keyword>
<dbReference type="Proteomes" id="UP001356704">
    <property type="component" value="Unassembled WGS sequence"/>
</dbReference>
<dbReference type="PROSITE" id="PS00430">
    <property type="entry name" value="TONB_DEPENDENT_REC_1"/>
    <property type="match status" value="1"/>
</dbReference>
<comment type="caution">
    <text evidence="2">The sequence shown here is derived from an EMBL/GenBank/DDBJ whole genome shotgun (WGS) entry which is preliminary data.</text>
</comment>
<proteinExistence type="predicted"/>
<evidence type="ECO:0000313" key="3">
    <source>
        <dbReference type="Proteomes" id="UP001356704"/>
    </source>
</evidence>